<evidence type="ECO:0000256" key="7">
    <source>
        <dbReference type="ARBA" id="ARBA00023224"/>
    </source>
</evidence>
<dbReference type="Gene3D" id="1.20.1070.10">
    <property type="entry name" value="Rhodopsin 7-helix transmembrane proteins"/>
    <property type="match status" value="1"/>
</dbReference>
<dbReference type="PANTHER" id="PTHR45695:SF15">
    <property type="entry name" value="OPSIN RH2"/>
    <property type="match status" value="1"/>
</dbReference>
<name>A0AAD9JV03_9ANNE</name>
<evidence type="ECO:0000256" key="8">
    <source>
        <dbReference type="RuleBase" id="RU000688"/>
    </source>
</evidence>
<organism evidence="11 12">
    <name type="scientific">Paralvinella palmiformis</name>
    <dbReference type="NCBI Taxonomy" id="53620"/>
    <lineage>
        <taxon>Eukaryota</taxon>
        <taxon>Metazoa</taxon>
        <taxon>Spiralia</taxon>
        <taxon>Lophotrochozoa</taxon>
        <taxon>Annelida</taxon>
        <taxon>Polychaeta</taxon>
        <taxon>Sedentaria</taxon>
        <taxon>Canalipalpata</taxon>
        <taxon>Terebellida</taxon>
        <taxon>Terebelliformia</taxon>
        <taxon>Alvinellidae</taxon>
        <taxon>Paralvinella</taxon>
    </lineage>
</organism>
<proteinExistence type="inferred from homology"/>
<dbReference type="InterPro" id="IPR017452">
    <property type="entry name" value="GPCR_Rhodpsn_7TM"/>
</dbReference>
<feature type="domain" description="G-protein coupled receptors family 1 profile" evidence="10">
    <location>
        <begin position="1"/>
        <end position="128"/>
    </location>
</feature>
<dbReference type="PANTHER" id="PTHR45695">
    <property type="entry name" value="LEUCOKININ RECEPTOR-RELATED"/>
    <property type="match status" value="1"/>
</dbReference>
<comment type="similarity">
    <text evidence="8">Belongs to the G-protein coupled receptor 1 family.</text>
</comment>
<dbReference type="Pfam" id="PF00001">
    <property type="entry name" value="7tm_1"/>
    <property type="match status" value="1"/>
</dbReference>
<evidence type="ECO:0000256" key="9">
    <source>
        <dbReference type="SAM" id="Phobius"/>
    </source>
</evidence>
<comment type="subcellular location">
    <subcellularLocation>
        <location evidence="1">Membrane</location>
        <topology evidence="1">Multi-pass membrane protein</topology>
    </subcellularLocation>
</comment>
<evidence type="ECO:0000256" key="4">
    <source>
        <dbReference type="ARBA" id="ARBA00023040"/>
    </source>
</evidence>
<keyword evidence="3 9" id="KW-1133">Transmembrane helix</keyword>
<evidence type="ECO:0000259" key="10">
    <source>
        <dbReference type="PROSITE" id="PS50262"/>
    </source>
</evidence>
<dbReference type="Proteomes" id="UP001208570">
    <property type="component" value="Unassembled WGS sequence"/>
</dbReference>
<dbReference type="PROSITE" id="PS50262">
    <property type="entry name" value="G_PROTEIN_RECEP_F1_2"/>
    <property type="match status" value="1"/>
</dbReference>
<gene>
    <name evidence="11" type="ORF">LSH36_149g05012</name>
</gene>
<dbReference type="SUPFAM" id="SSF81321">
    <property type="entry name" value="Family A G protein-coupled receptor-like"/>
    <property type="match status" value="1"/>
</dbReference>
<comment type="caution">
    <text evidence="11">The sequence shown here is derived from an EMBL/GenBank/DDBJ whole genome shotgun (WGS) entry which is preliminary data.</text>
</comment>
<dbReference type="EMBL" id="JAODUP010000149">
    <property type="protein sequence ID" value="KAK2159647.1"/>
    <property type="molecule type" value="Genomic_DNA"/>
</dbReference>
<dbReference type="PRINTS" id="PR00237">
    <property type="entry name" value="GPCRRHODOPSN"/>
</dbReference>
<keyword evidence="7 8" id="KW-0807">Transducer</keyword>
<feature type="transmembrane region" description="Helical" evidence="9">
    <location>
        <begin position="43"/>
        <end position="63"/>
    </location>
</feature>
<dbReference type="PROSITE" id="PS00237">
    <property type="entry name" value="G_PROTEIN_RECEP_F1_1"/>
    <property type="match status" value="1"/>
</dbReference>
<evidence type="ECO:0000256" key="5">
    <source>
        <dbReference type="ARBA" id="ARBA00023136"/>
    </source>
</evidence>
<protein>
    <recommendedName>
        <fullName evidence="10">G-protein coupled receptors family 1 profile domain-containing protein</fullName>
    </recommendedName>
</protein>
<evidence type="ECO:0000256" key="6">
    <source>
        <dbReference type="ARBA" id="ARBA00023170"/>
    </source>
</evidence>
<reference evidence="11" key="1">
    <citation type="journal article" date="2023" name="Mol. Biol. Evol.">
        <title>Third-Generation Sequencing Reveals the Adaptive Role of the Epigenome in Three Deep-Sea Polychaetes.</title>
        <authorList>
            <person name="Perez M."/>
            <person name="Aroh O."/>
            <person name="Sun Y."/>
            <person name="Lan Y."/>
            <person name="Juniper S.K."/>
            <person name="Young C.R."/>
            <person name="Angers B."/>
            <person name="Qian P.Y."/>
        </authorList>
    </citation>
    <scope>NUCLEOTIDE SEQUENCE</scope>
    <source>
        <strain evidence="11">P08H-3</strain>
    </source>
</reference>
<feature type="non-terminal residue" evidence="11">
    <location>
        <position position="1"/>
    </location>
</feature>
<evidence type="ECO:0000256" key="3">
    <source>
        <dbReference type="ARBA" id="ARBA00022989"/>
    </source>
</evidence>
<accession>A0AAD9JV03</accession>
<evidence type="ECO:0000313" key="11">
    <source>
        <dbReference type="EMBL" id="KAK2159647.1"/>
    </source>
</evidence>
<keyword evidence="5 9" id="KW-0472">Membrane</keyword>
<feature type="transmembrane region" description="Helical" evidence="9">
    <location>
        <begin position="6"/>
        <end position="22"/>
    </location>
</feature>
<dbReference type="GO" id="GO:0005886">
    <property type="term" value="C:plasma membrane"/>
    <property type="evidence" value="ECO:0007669"/>
    <property type="project" value="TreeGrafter"/>
</dbReference>
<feature type="transmembrane region" description="Helical" evidence="9">
    <location>
        <begin position="93"/>
        <end position="112"/>
    </location>
</feature>
<evidence type="ECO:0000256" key="1">
    <source>
        <dbReference type="ARBA" id="ARBA00004141"/>
    </source>
</evidence>
<evidence type="ECO:0000256" key="2">
    <source>
        <dbReference type="ARBA" id="ARBA00022692"/>
    </source>
</evidence>
<sequence length="128" mass="14674">VLISLQAVTVCVSVLTLCCISVERYYAICRPLKFKATAARTRLLLIMTWVVAIVIVTPELVALDTFQNKPDNSVLLTSCRSTWTYFQQTAYQIFQMIAFFILPFVLMFVFYIQIARCLWSTKIPTETS</sequence>
<keyword evidence="6 8" id="KW-0675">Receptor</keyword>
<dbReference type="GO" id="GO:0004930">
    <property type="term" value="F:G protein-coupled receptor activity"/>
    <property type="evidence" value="ECO:0007669"/>
    <property type="project" value="UniProtKB-KW"/>
</dbReference>
<keyword evidence="2 8" id="KW-0812">Transmembrane</keyword>
<dbReference type="AlphaFoldDB" id="A0AAD9JV03"/>
<keyword evidence="4 8" id="KW-0297">G-protein coupled receptor</keyword>
<dbReference type="InterPro" id="IPR000276">
    <property type="entry name" value="GPCR_Rhodpsn"/>
</dbReference>
<evidence type="ECO:0000313" key="12">
    <source>
        <dbReference type="Proteomes" id="UP001208570"/>
    </source>
</evidence>
<keyword evidence="12" id="KW-1185">Reference proteome</keyword>